<dbReference type="EMBL" id="WJBD01000004">
    <property type="protein sequence ID" value="MBC3887593.1"/>
    <property type="molecule type" value="Genomic_DNA"/>
</dbReference>
<comment type="caution">
    <text evidence="2">The sequence shown here is derived from an EMBL/GenBank/DDBJ whole genome shotgun (WGS) entry which is preliminary data.</text>
</comment>
<dbReference type="Proteomes" id="UP000616595">
    <property type="component" value="Unassembled WGS sequence"/>
</dbReference>
<reference evidence="2" key="1">
    <citation type="submission" date="2019-10" db="EMBL/GenBank/DDBJ databases">
        <authorList>
            <person name="Ross D.E."/>
            <person name="Gulliver D."/>
        </authorList>
    </citation>
    <scope>NUCLEOTIDE SEQUENCE</scope>
    <source>
        <strain evidence="2">DER-2019</strain>
    </source>
</reference>
<reference evidence="2" key="2">
    <citation type="submission" date="2020-10" db="EMBL/GenBank/DDBJ databases">
        <title>Comparative genomics of the Acetobacterium genus.</title>
        <authorList>
            <person name="Marshall C."/>
            <person name="May H."/>
            <person name="Norman S."/>
        </authorList>
    </citation>
    <scope>NUCLEOTIDE SEQUENCE</scope>
    <source>
        <strain evidence="2">DER-2019</strain>
    </source>
</reference>
<evidence type="ECO:0000313" key="3">
    <source>
        <dbReference type="Proteomes" id="UP000616595"/>
    </source>
</evidence>
<organism evidence="2 3">
    <name type="scientific">Acetobacterium paludosum</name>
    <dbReference type="NCBI Taxonomy" id="52693"/>
    <lineage>
        <taxon>Bacteria</taxon>
        <taxon>Bacillati</taxon>
        <taxon>Bacillota</taxon>
        <taxon>Clostridia</taxon>
        <taxon>Eubacteriales</taxon>
        <taxon>Eubacteriaceae</taxon>
        <taxon>Acetobacterium</taxon>
    </lineage>
</organism>
<dbReference type="Gene3D" id="3.40.50.410">
    <property type="entry name" value="von Willebrand factor, type A domain"/>
    <property type="match status" value="1"/>
</dbReference>
<name>A0A923HZX5_9FIRM</name>
<dbReference type="PROSITE" id="PS50234">
    <property type="entry name" value="VWFA"/>
    <property type="match status" value="1"/>
</dbReference>
<accession>A0A923HZX5</accession>
<dbReference type="AlphaFoldDB" id="A0A923HZX5"/>
<dbReference type="OrthoDB" id="9806395at2"/>
<sequence length="243" mass="26585">MGIYDELCGGIARRTMVLFFLVDTSGSMAGSKIGAVNEAINDIVPELRDISDNNADAQIKIAVLEFNSGAEWLYPNPIEAENFEWDYLDVGGVTDLGTAFTMLDEKLSRNEFMSDVAGSFAPAIFLMSDGQPTDHYEKGLAKLKENNWYKNAIKVAVAIGDDADQDVLKDFTGNSESVLTARNPEALKKMITFVSVTASKIGSQSSSVEFSGKSSAPSKQDDFVEQIQDFNADIFDDDAEIEW</sequence>
<dbReference type="InterPro" id="IPR036465">
    <property type="entry name" value="vWFA_dom_sf"/>
</dbReference>
<evidence type="ECO:0000259" key="1">
    <source>
        <dbReference type="PROSITE" id="PS50234"/>
    </source>
</evidence>
<protein>
    <submittedName>
        <fullName evidence="2">VWA domain-containing protein</fullName>
    </submittedName>
</protein>
<dbReference type="InterPro" id="IPR002035">
    <property type="entry name" value="VWF_A"/>
</dbReference>
<proteinExistence type="predicted"/>
<dbReference type="SMART" id="SM00327">
    <property type="entry name" value="VWA"/>
    <property type="match status" value="1"/>
</dbReference>
<feature type="domain" description="VWFA" evidence="1">
    <location>
        <begin position="17"/>
        <end position="194"/>
    </location>
</feature>
<dbReference type="RefSeq" id="WP_148566590.1">
    <property type="nucleotide sequence ID" value="NZ_RXYA01000005.1"/>
</dbReference>
<keyword evidence="3" id="KW-1185">Reference proteome</keyword>
<evidence type="ECO:0000313" key="2">
    <source>
        <dbReference type="EMBL" id="MBC3887593.1"/>
    </source>
</evidence>
<dbReference type="Pfam" id="PF00092">
    <property type="entry name" value="VWA"/>
    <property type="match status" value="1"/>
</dbReference>
<dbReference type="SUPFAM" id="SSF53300">
    <property type="entry name" value="vWA-like"/>
    <property type="match status" value="1"/>
</dbReference>
<gene>
    <name evidence="2" type="ORF">GH810_04645</name>
</gene>